<feature type="domain" description="YdhG-like" evidence="1">
    <location>
        <begin position="15"/>
        <end position="111"/>
    </location>
</feature>
<sequence length="118" mass="13890">MEVNEFMQKLEHPLKAEVEALRKIIREADPKIAERVKWNAPSYYYKLDMAAFNLRQTKFVQLILIFPKGLIKDTSGLLLGDWKDRREARFANMEEVRAKAPALKKVVREWVKLVEQTC</sequence>
<organism evidence="2 3">
    <name type="scientific">Chitinophaga niabensis</name>
    <dbReference type="NCBI Taxonomy" id="536979"/>
    <lineage>
        <taxon>Bacteria</taxon>
        <taxon>Pseudomonadati</taxon>
        <taxon>Bacteroidota</taxon>
        <taxon>Chitinophagia</taxon>
        <taxon>Chitinophagales</taxon>
        <taxon>Chitinophagaceae</taxon>
        <taxon>Chitinophaga</taxon>
    </lineage>
</organism>
<dbReference type="OrthoDB" id="9811812at2"/>
<reference evidence="3" key="1">
    <citation type="submission" date="2016-11" db="EMBL/GenBank/DDBJ databases">
        <authorList>
            <person name="Varghese N."/>
            <person name="Submissions S."/>
        </authorList>
    </citation>
    <scope>NUCLEOTIDE SEQUENCE [LARGE SCALE GENOMIC DNA]</scope>
    <source>
        <strain evidence="3">DSM 24787</strain>
    </source>
</reference>
<dbReference type="Gene3D" id="3.90.1150.200">
    <property type="match status" value="1"/>
</dbReference>
<dbReference type="Proteomes" id="UP000185003">
    <property type="component" value="Unassembled WGS sequence"/>
</dbReference>
<dbReference type="InterPro" id="IPR014922">
    <property type="entry name" value="YdhG-like"/>
</dbReference>
<accession>A0A1N6JZX5</accession>
<evidence type="ECO:0000313" key="3">
    <source>
        <dbReference type="Proteomes" id="UP000185003"/>
    </source>
</evidence>
<dbReference type="RefSeq" id="WP_074242094.1">
    <property type="nucleotide sequence ID" value="NZ_FSRA01000002.1"/>
</dbReference>
<proteinExistence type="predicted"/>
<dbReference type="STRING" id="536979.SAMN04488055_4800"/>
<keyword evidence="3" id="KW-1185">Reference proteome</keyword>
<dbReference type="SUPFAM" id="SSF159888">
    <property type="entry name" value="YdhG-like"/>
    <property type="match status" value="1"/>
</dbReference>
<protein>
    <recommendedName>
        <fullName evidence="1">YdhG-like domain-containing protein</fullName>
    </recommendedName>
</protein>
<gene>
    <name evidence="2" type="ORF">SAMN04488055_4800</name>
</gene>
<dbReference type="AlphaFoldDB" id="A0A1N6JZX5"/>
<name>A0A1N6JZX5_9BACT</name>
<evidence type="ECO:0000313" key="2">
    <source>
        <dbReference type="EMBL" id="SIO49895.1"/>
    </source>
</evidence>
<dbReference type="Pfam" id="PF08818">
    <property type="entry name" value="DUF1801"/>
    <property type="match status" value="1"/>
</dbReference>
<evidence type="ECO:0000259" key="1">
    <source>
        <dbReference type="Pfam" id="PF08818"/>
    </source>
</evidence>
<dbReference type="EMBL" id="FSRA01000002">
    <property type="protein sequence ID" value="SIO49895.1"/>
    <property type="molecule type" value="Genomic_DNA"/>
</dbReference>